<comment type="caution">
    <text evidence="1">The sequence shown here is derived from an EMBL/GenBank/DDBJ whole genome shotgun (WGS) entry which is preliminary data.</text>
</comment>
<evidence type="ECO:0000313" key="1">
    <source>
        <dbReference type="EMBL" id="CAG8949289.1"/>
    </source>
</evidence>
<dbReference type="Proteomes" id="UP000696280">
    <property type="component" value="Unassembled WGS sequence"/>
</dbReference>
<dbReference type="EMBL" id="CAJVRL010000002">
    <property type="protein sequence ID" value="CAG8949289.1"/>
    <property type="molecule type" value="Genomic_DNA"/>
</dbReference>
<organism evidence="1 2">
    <name type="scientific">Hymenoscyphus fraxineus</name>
    <dbReference type="NCBI Taxonomy" id="746836"/>
    <lineage>
        <taxon>Eukaryota</taxon>
        <taxon>Fungi</taxon>
        <taxon>Dikarya</taxon>
        <taxon>Ascomycota</taxon>
        <taxon>Pezizomycotina</taxon>
        <taxon>Leotiomycetes</taxon>
        <taxon>Helotiales</taxon>
        <taxon>Helotiaceae</taxon>
        <taxon>Hymenoscyphus</taxon>
    </lineage>
</organism>
<protein>
    <submittedName>
        <fullName evidence="1">Uncharacterized protein</fullName>
    </submittedName>
</protein>
<evidence type="ECO:0000313" key="2">
    <source>
        <dbReference type="Proteomes" id="UP000696280"/>
    </source>
</evidence>
<reference evidence="1" key="1">
    <citation type="submission" date="2021-07" db="EMBL/GenBank/DDBJ databases">
        <authorList>
            <person name="Durling M."/>
        </authorList>
    </citation>
    <scope>NUCLEOTIDE SEQUENCE</scope>
</reference>
<sequence>MAMSRLSPRSGAETLQQNTWQANGGVVVAAAAAKRVIELLRANLYSEGEIRHPSFSTRTDNNLVVAFLRGDGDDVLYYGEVNPPGGFLAAWRGFFLDQWVLGDA</sequence>
<dbReference type="AlphaFoldDB" id="A0A9N9KKD5"/>
<name>A0A9N9KKD5_9HELO</name>
<accession>A0A9N9KKD5</accession>
<gene>
    <name evidence="1" type="ORF">HYFRA_00004914</name>
</gene>
<proteinExistence type="predicted"/>
<keyword evidence="2" id="KW-1185">Reference proteome</keyword>